<dbReference type="PANTHER" id="PTHR11937">
    <property type="entry name" value="ACTIN"/>
    <property type="match status" value="1"/>
</dbReference>
<evidence type="ECO:0000313" key="6">
    <source>
        <dbReference type="Proteomes" id="UP001066276"/>
    </source>
</evidence>
<keyword evidence="3" id="KW-0206">Cytoskeleton</keyword>
<dbReference type="InterPro" id="IPR043129">
    <property type="entry name" value="ATPase_NBD"/>
</dbReference>
<dbReference type="SMART" id="SM00268">
    <property type="entry name" value="ACTIN"/>
    <property type="match status" value="1"/>
</dbReference>
<evidence type="ECO:0000256" key="4">
    <source>
        <dbReference type="RuleBase" id="RU000487"/>
    </source>
</evidence>
<dbReference type="EMBL" id="JANPWB010000002">
    <property type="protein sequence ID" value="KAJ1204652.1"/>
    <property type="molecule type" value="Genomic_DNA"/>
</dbReference>
<dbReference type="FunFam" id="3.30.420.40:FF:000058">
    <property type="entry name" value="Putative actin-related protein 5"/>
    <property type="match status" value="1"/>
</dbReference>
<dbReference type="Gene3D" id="3.90.640.10">
    <property type="entry name" value="Actin, Chain A, domain 4"/>
    <property type="match status" value="1"/>
</dbReference>
<dbReference type="InterPro" id="IPR004000">
    <property type="entry name" value="Actin"/>
</dbReference>
<sequence>MADLGTEVSKELENARTPEVANLESGEDIAAGLTIEEKTETRLVKETKAVVIDLGTQHCKAGYAGDHKPAYVVSSTVGKHLQATAKTGDNRKETFVGHELLNTKMHLKLVNPLQHGIVVDWNCVQDIVEYIFIKEMKIAPEEHAALVSDPPLSPITNREKYAEMMFEVFGSPAMHIANQSILSIYSYGRISGLVIEIGHGVSYVVPIHEGYMVPNVTERVDYAGSDVSKYLKQLLNDAGHSFTDEDLHMMDCMKKKCCYVSLDLDYEMGLPPSGYMIDYELPDGHIITVGKERFLSSEALFHPSLLAVNQPGLHTLAIGSINRCGAALRPVMLGNILLCGGSTVLEGFSERFSREMNKAFAREVPVIEASSERKYTVWRGGSILASLKSFQQLWVSKEEYDEHGPLVIHKKCF</sequence>
<dbReference type="GO" id="GO:0005856">
    <property type="term" value="C:cytoskeleton"/>
    <property type="evidence" value="ECO:0007669"/>
    <property type="project" value="UniProtKB-SubCell"/>
</dbReference>
<dbReference type="Pfam" id="PF00022">
    <property type="entry name" value="Actin"/>
    <property type="match status" value="1"/>
</dbReference>
<dbReference type="PROSITE" id="PS00432">
    <property type="entry name" value="ACTINS_2"/>
    <property type="match status" value="1"/>
</dbReference>
<accession>A0AAV7VT48</accession>
<dbReference type="FunFam" id="3.90.640.10:FF:000007">
    <property type="entry name" value="Actin like 7B"/>
    <property type="match status" value="1"/>
</dbReference>
<dbReference type="PRINTS" id="PR00190">
    <property type="entry name" value="ACTIN"/>
</dbReference>
<evidence type="ECO:0000256" key="2">
    <source>
        <dbReference type="ARBA" id="ARBA00006752"/>
    </source>
</evidence>
<dbReference type="InterPro" id="IPR004001">
    <property type="entry name" value="Actin_CS"/>
</dbReference>
<dbReference type="Proteomes" id="UP001066276">
    <property type="component" value="Chromosome 1_2"/>
</dbReference>
<dbReference type="Gene3D" id="3.30.420.40">
    <property type="match status" value="2"/>
</dbReference>
<organism evidence="5 6">
    <name type="scientific">Pleurodeles waltl</name>
    <name type="common">Iberian ribbed newt</name>
    <dbReference type="NCBI Taxonomy" id="8319"/>
    <lineage>
        <taxon>Eukaryota</taxon>
        <taxon>Metazoa</taxon>
        <taxon>Chordata</taxon>
        <taxon>Craniata</taxon>
        <taxon>Vertebrata</taxon>
        <taxon>Euteleostomi</taxon>
        <taxon>Amphibia</taxon>
        <taxon>Batrachia</taxon>
        <taxon>Caudata</taxon>
        <taxon>Salamandroidea</taxon>
        <taxon>Salamandridae</taxon>
        <taxon>Pleurodelinae</taxon>
        <taxon>Pleurodeles</taxon>
    </lineage>
</organism>
<evidence type="ECO:0000313" key="5">
    <source>
        <dbReference type="EMBL" id="KAJ1204652.1"/>
    </source>
</evidence>
<keyword evidence="3" id="KW-0963">Cytoplasm</keyword>
<protein>
    <recommendedName>
        <fullName evidence="7">Actin-like protein 7B</fullName>
    </recommendedName>
</protein>
<dbReference type="CDD" id="cd10214">
    <property type="entry name" value="ASKHA_NBD_ACTL7"/>
    <property type="match status" value="1"/>
</dbReference>
<evidence type="ECO:0000256" key="1">
    <source>
        <dbReference type="ARBA" id="ARBA00004245"/>
    </source>
</evidence>
<comment type="similarity">
    <text evidence="2 4">Belongs to the actin family.</text>
</comment>
<keyword evidence="6" id="KW-1185">Reference proteome</keyword>
<reference evidence="5" key="1">
    <citation type="journal article" date="2022" name="bioRxiv">
        <title>Sequencing and chromosome-scale assembly of the giantPleurodeles waltlgenome.</title>
        <authorList>
            <person name="Brown T."/>
            <person name="Elewa A."/>
            <person name="Iarovenko S."/>
            <person name="Subramanian E."/>
            <person name="Araus A.J."/>
            <person name="Petzold A."/>
            <person name="Susuki M."/>
            <person name="Suzuki K.-i.T."/>
            <person name="Hayashi T."/>
            <person name="Toyoda A."/>
            <person name="Oliveira C."/>
            <person name="Osipova E."/>
            <person name="Leigh N.D."/>
            <person name="Simon A."/>
            <person name="Yun M.H."/>
        </authorList>
    </citation>
    <scope>NUCLEOTIDE SEQUENCE</scope>
    <source>
        <strain evidence="5">20211129_DDA</strain>
        <tissue evidence="5">Liver</tissue>
    </source>
</reference>
<evidence type="ECO:0000256" key="3">
    <source>
        <dbReference type="ARBA" id="ARBA00023212"/>
    </source>
</evidence>
<comment type="caution">
    <text evidence="5">The sequence shown here is derived from an EMBL/GenBank/DDBJ whole genome shotgun (WGS) entry which is preliminary data.</text>
</comment>
<name>A0AAV7VT48_PLEWA</name>
<dbReference type="SUPFAM" id="SSF53067">
    <property type="entry name" value="Actin-like ATPase domain"/>
    <property type="match status" value="2"/>
</dbReference>
<proteinExistence type="inferred from homology"/>
<comment type="subcellular location">
    <subcellularLocation>
        <location evidence="1">Cytoplasm</location>
        <location evidence="1">Cytoskeleton</location>
    </subcellularLocation>
</comment>
<gene>
    <name evidence="5" type="ORF">NDU88_000092</name>
</gene>
<evidence type="ECO:0008006" key="7">
    <source>
        <dbReference type="Google" id="ProtNLM"/>
    </source>
</evidence>
<dbReference type="AlphaFoldDB" id="A0AAV7VT48"/>
<dbReference type="FunFam" id="3.30.420.40:FF:000050">
    <property type="entry name" value="Actin, alpha skeletal muscle"/>
    <property type="match status" value="1"/>
</dbReference>